<dbReference type="InterPro" id="IPR009003">
    <property type="entry name" value="Peptidase_S1_PA"/>
</dbReference>
<comment type="similarity">
    <text evidence="1">Belongs to the peptidase S1 family.</text>
</comment>
<dbReference type="InterPro" id="IPR050430">
    <property type="entry name" value="Peptidase_S1"/>
</dbReference>
<accession>A0A9N8HV02</accession>
<dbReference type="InterPro" id="IPR043504">
    <property type="entry name" value="Peptidase_S1_PA_chymotrypsin"/>
</dbReference>
<keyword evidence="8" id="KW-1185">Reference proteome</keyword>
<feature type="chain" id="PRO_5040264517" evidence="5">
    <location>
        <begin position="33"/>
        <end position="337"/>
    </location>
</feature>
<evidence type="ECO:0000313" key="7">
    <source>
        <dbReference type="EMBL" id="CAB9526527.1"/>
    </source>
</evidence>
<evidence type="ECO:0000256" key="5">
    <source>
        <dbReference type="SAM" id="SignalP"/>
    </source>
</evidence>
<dbReference type="InterPro" id="IPR001254">
    <property type="entry name" value="Trypsin_dom"/>
</dbReference>
<dbReference type="Gene3D" id="2.40.10.10">
    <property type="entry name" value="Trypsin-like serine proteases"/>
    <property type="match status" value="1"/>
</dbReference>
<sequence length="337" mass="36752">MHAMRQAGSFKKGYRRVTFVLELLLWLVFVDARSHLQGSDRHEEHEGPTIARQLDVDTDIRGGGESGPIEYVGIFQDVSEVCSCTLIHSDIALTAAHCVDGDFPPMVRFNSSQRFEGGTLVNITGGELHPLWDGSFSSGFDIAIMKLSAPTSLAVCWLNDNVKVPSFTGEPLFAAGFGFTNTGSGLSMTLQSTTMPYIKDCTNLSSNYQRERHICANSTLTATCGGDSGTGIFINGTDIQIGINSFSNGRCDDQTLDFYTRVSFFYKWIQSGICDFSSDPPAECPTPMPSVMPTPAPSSSPPTCHSSFSEKVQATRDAIFEFWYALEQQAAELLVTP</sequence>
<dbReference type="InterPro" id="IPR018114">
    <property type="entry name" value="TRYPSIN_HIS"/>
</dbReference>
<dbReference type="PROSITE" id="PS00134">
    <property type="entry name" value="TRYPSIN_HIS"/>
    <property type="match status" value="1"/>
</dbReference>
<dbReference type="PANTHER" id="PTHR24276">
    <property type="entry name" value="POLYSERASE-RELATED"/>
    <property type="match status" value="1"/>
</dbReference>
<dbReference type="SUPFAM" id="SSF50494">
    <property type="entry name" value="Trypsin-like serine proteases"/>
    <property type="match status" value="1"/>
</dbReference>
<keyword evidence="5" id="KW-0732">Signal</keyword>
<gene>
    <name evidence="7" type="ORF">SEMRO_1842_G301100.1</name>
</gene>
<feature type="domain" description="Peptidase S1" evidence="6">
    <location>
        <begin position="60"/>
        <end position="274"/>
    </location>
</feature>
<organism evidence="7 8">
    <name type="scientific">Seminavis robusta</name>
    <dbReference type="NCBI Taxonomy" id="568900"/>
    <lineage>
        <taxon>Eukaryota</taxon>
        <taxon>Sar</taxon>
        <taxon>Stramenopiles</taxon>
        <taxon>Ochrophyta</taxon>
        <taxon>Bacillariophyta</taxon>
        <taxon>Bacillariophyceae</taxon>
        <taxon>Bacillariophycidae</taxon>
        <taxon>Naviculales</taxon>
        <taxon>Naviculaceae</taxon>
        <taxon>Seminavis</taxon>
    </lineage>
</organism>
<evidence type="ECO:0000256" key="1">
    <source>
        <dbReference type="ARBA" id="ARBA00007664"/>
    </source>
</evidence>
<dbReference type="EMBL" id="CAICTM010001840">
    <property type="protein sequence ID" value="CAB9526527.1"/>
    <property type="molecule type" value="Genomic_DNA"/>
</dbReference>
<dbReference type="AlphaFoldDB" id="A0A9N8HV02"/>
<dbReference type="OrthoDB" id="10051896at2759"/>
<dbReference type="GO" id="GO:0004252">
    <property type="term" value="F:serine-type endopeptidase activity"/>
    <property type="evidence" value="ECO:0007669"/>
    <property type="project" value="InterPro"/>
</dbReference>
<dbReference type="PROSITE" id="PS50240">
    <property type="entry name" value="TRYPSIN_DOM"/>
    <property type="match status" value="1"/>
</dbReference>
<evidence type="ECO:0000313" key="8">
    <source>
        <dbReference type="Proteomes" id="UP001153069"/>
    </source>
</evidence>
<name>A0A9N8HV02_9STRA</name>
<dbReference type="PANTHER" id="PTHR24276:SF98">
    <property type="entry name" value="FI18310P1-RELATED"/>
    <property type="match status" value="1"/>
</dbReference>
<dbReference type="InterPro" id="IPR001314">
    <property type="entry name" value="Peptidase_S1A"/>
</dbReference>
<protein>
    <submittedName>
        <fullName evidence="7">Mite allergen Der</fullName>
    </submittedName>
</protein>
<keyword evidence="2" id="KW-0843">Virulence</keyword>
<comment type="caution">
    <text evidence="7">The sequence shown here is derived from an EMBL/GenBank/DDBJ whole genome shotgun (WGS) entry which is preliminary data.</text>
</comment>
<keyword evidence="3" id="KW-1015">Disulfide bond</keyword>
<proteinExistence type="inferred from homology"/>
<evidence type="ECO:0000256" key="3">
    <source>
        <dbReference type="ARBA" id="ARBA00023157"/>
    </source>
</evidence>
<reference evidence="7" key="1">
    <citation type="submission" date="2020-06" db="EMBL/GenBank/DDBJ databases">
        <authorList>
            <consortium name="Plant Systems Biology data submission"/>
        </authorList>
    </citation>
    <scope>NUCLEOTIDE SEQUENCE</scope>
    <source>
        <strain evidence="7">D6</strain>
    </source>
</reference>
<evidence type="ECO:0000256" key="4">
    <source>
        <dbReference type="ARBA" id="ARBA00023180"/>
    </source>
</evidence>
<feature type="signal peptide" evidence="5">
    <location>
        <begin position="1"/>
        <end position="32"/>
    </location>
</feature>
<dbReference type="SMART" id="SM00020">
    <property type="entry name" value="Tryp_SPc"/>
    <property type="match status" value="1"/>
</dbReference>
<dbReference type="Proteomes" id="UP001153069">
    <property type="component" value="Unassembled WGS sequence"/>
</dbReference>
<dbReference type="PRINTS" id="PR00722">
    <property type="entry name" value="CHYMOTRYPSIN"/>
</dbReference>
<keyword evidence="4" id="KW-0325">Glycoprotein</keyword>
<evidence type="ECO:0000259" key="6">
    <source>
        <dbReference type="PROSITE" id="PS50240"/>
    </source>
</evidence>
<dbReference type="GO" id="GO:0006508">
    <property type="term" value="P:proteolysis"/>
    <property type="evidence" value="ECO:0007669"/>
    <property type="project" value="InterPro"/>
</dbReference>
<evidence type="ECO:0000256" key="2">
    <source>
        <dbReference type="ARBA" id="ARBA00023026"/>
    </source>
</evidence>
<dbReference type="Pfam" id="PF00089">
    <property type="entry name" value="Trypsin"/>
    <property type="match status" value="1"/>
</dbReference>